<protein>
    <recommendedName>
        <fullName evidence="4">TATA-box binding protein</fullName>
    </recommendedName>
</protein>
<dbReference type="Proteomes" id="UP000682811">
    <property type="component" value="Unassembled WGS sequence"/>
</dbReference>
<evidence type="ECO:0000256" key="1">
    <source>
        <dbReference type="SAM" id="Phobius"/>
    </source>
</evidence>
<dbReference type="SUPFAM" id="SSF143842">
    <property type="entry name" value="YwmB-like"/>
    <property type="match status" value="1"/>
</dbReference>
<proteinExistence type="predicted"/>
<dbReference type="RefSeq" id="WP_212978211.1">
    <property type="nucleotide sequence ID" value="NZ_AP025343.1"/>
</dbReference>
<feature type="transmembrane region" description="Helical" evidence="1">
    <location>
        <begin position="7"/>
        <end position="26"/>
    </location>
</feature>
<evidence type="ECO:0008006" key="4">
    <source>
        <dbReference type="Google" id="ProtNLM"/>
    </source>
</evidence>
<evidence type="ECO:0000313" key="3">
    <source>
        <dbReference type="Proteomes" id="UP000682811"/>
    </source>
</evidence>
<dbReference type="Gene3D" id="3.30.360.40">
    <property type="entry name" value="YwmB-like"/>
    <property type="match status" value="1"/>
</dbReference>
<dbReference type="InterPro" id="IPR036209">
    <property type="entry name" value="YwmB-like_sf"/>
</dbReference>
<dbReference type="InterPro" id="IPR014794">
    <property type="entry name" value="DUF1779"/>
</dbReference>
<gene>
    <name evidence="2" type="ORF">J34TS1_21100</name>
</gene>
<keyword evidence="1" id="KW-1133">Transmembrane helix</keyword>
<keyword evidence="1" id="KW-0472">Membrane</keyword>
<name>A0A919YDZ6_9BACL</name>
<reference evidence="2 3" key="1">
    <citation type="submission" date="2021-03" db="EMBL/GenBank/DDBJ databases">
        <title>Antimicrobial resistance genes in bacteria isolated from Japanese honey, and their potential for conferring macrolide and lincosamide resistance in the American foulbrood pathogen Paenibacillus larvae.</title>
        <authorList>
            <person name="Okamoto M."/>
            <person name="Kumagai M."/>
            <person name="Kanamori H."/>
            <person name="Takamatsu D."/>
        </authorList>
    </citation>
    <scope>NUCLEOTIDE SEQUENCE [LARGE SCALE GENOMIC DNA]</scope>
    <source>
        <strain evidence="2 3">J34TS1</strain>
    </source>
</reference>
<organism evidence="2 3">
    <name type="scientific">Paenibacillus azoreducens</name>
    <dbReference type="NCBI Taxonomy" id="116718"/>
    <lineage>
        <taxon>Bacteria</taxon>
        <taxon>Bacillati</taxon>
        <taxon>Bacillota</taxon>
        <taxon>Bacilli</taxon>
        <taxon>Bacillales</taxon>
        <taxon>Paenibacillaceae</taxon>
        <taxon>Paenibacillus</taxon>
    </lineage>
</organism>
<dbReference type="EMBL" id="BORT01000007">
    <property type="protein sequence ID" value="GIO47345.1"/>
    <property type="molecule type" value="Genomic_DNA"/>
</dbReference>
<accession>A0A919YDZ6</accession>
<keyword evidence="3" id="KW-1185">Reference proteome</keyword>
<comment type="caution">
    <text evidence="2">The sequence shown here is derived from an EMBL/GenBank/DDBJ whole genome shotgun (WGS) entry which is preliminary data.</text>
</comment>
<sequence length="252" mass="27815">MRTVAKWVCLGVIGTAVLGLMFGVFWNKITTAEAKANQNELGTLLDLGHRMVDQPLQVVVKWQGSWEGSGTEGAEAAARKLGRSLQLAPVQALTEHGHVTYRVIDEKNDINIRLNWQEISRNHSYVVMQLEAGSPQQWDKLSDLQEQYGKKMRDAGIKAEWNASLQGMVNDSASVVDTMNRIEGNLIDTLNATPQDTYEDATTVSNSYQVPSLTSRVRSGGDWLSMQVAVHEDSLSGSNRVTIGLPVITIEY</sequence>
<dbReference type="AlphaFoldDB" id="A0A919YDZ6"/>
<evidence type="ECO:0000313" key="2">
    <source>
        <dbReference type="EMBL" id="GIO47345.1"/>
    </source>
</evidence>
<dbReference type="Pfam" id="PF08680">
    <property type="entry name" value="DUF1779"/>
    <property type="match status" value="1"/>
</dbReference>
<keyword evidence="1" id="KW-0812">Transmembrane</keyword>